<dbReference type="InterPro" id="IPR023620">
    <property type="entry name" value="SmpB"/>
</dbReference>
<dbReference type="InterPro" id="IPR000037">
    <property type="entry name" value="SsrA-bd_prot"/>
</dbReference>
<dbReference type="GO" id="GO:0005829">
    <property type="term" value="C:cytosol"/>
    <property type="evidence" value="ECO:0007669"/>
    <property type="project" value="TreeGrafter"/>
</dbReference>
<dbReference type="NCBIfam" id="TIGR00086">
    <property type="entry name" value="smpB"/>
    <property type="match status" value="1"/>
</dbReference>
<feature type="compositionally biased region" description="Basic and acidic residues" evidence="4">
    <location>
        <begin position="131"/>
        <end position="143"/>
    </location>
</feature>
<dbReference type="Pfam" id="PF01668">
    <property type="entry name" value="SmpB"/>
    <property type="match status" value="1"/>
</dbReference>
<evidence type="ECO:0000256" key="2">
    <source>
        <dbReference type="ARBA" id="ARBA00022884"/>
    </source>
</evidence>
<comment type="function">
    <text evidence="3">Required for rescue of stalled ribosomes mediated by trans-translation. Binds to transfer-messenger RNA (tmRNA), required for stable association of tmRNA with ribosomes. tmRNA and SmpB together mimic tRNA shape, replacing the anticodon stem-loop with SmpB. tmRNA is encoded by the ssrA gene; the 2 termini fold to resemble tRNA(Ala) and it encodes a 'tag peptide', a short internal open reading frame. During trans-translation Ala-aminoacylated tmRNA acts like a tRNA, entering the A-site of stalled ribosomes, displacing the stalled mRNA. The ribosome then switches to translate the ORF on the tmRNA; the nascent peptide is terminated with the 'tag peptide' encoded by the tmRNA and targeted for degradation. The ribosome is freed to recommence translation, which seems to be the essential function of trans-translation.</text>
</comment>
<proteinExistence type="inferred from homology"/>
<name>A0A4Q0UAG4_9BACT</name>
<dbReference type="AlphaFoldDB" id="A0A4Q0UAG4"/>
<dbReference type="PROSITE" id="PS01317">
    <property type="entry name" value="SSRP"/>
    <property type="match status" value="1"/>
</dbReference>
<protein>
    <recommendedName>
        <fullName evidence="3">SsrA-binding protein</fullName>
    </recommendedName>
    <alternativeName>
        <fullName evidence="3">Small protein B</fullName>
    </alternativeName>
</protein>
<sequence>MKFKEINIKNKRATYDYAISDTYTAGIVLTGTEIKSLRLGKASLADTFCYVNNGEVWVKNMYIAEYFYGTYNNHAARRDRKLLLNRKEIRDIEKNGKESGYTIVPLRLYINDRGLAKLVIGIARGKKEYDKRQSIKEREDKRSMARLFQK</sequence>
<dbReference type="PANTHER" id="PTHR30308">
    <property type="entry name" value="TMRNA-BINDING COMPONENT OF TRANS-TRANSLATION TAGGING COMPLEX"/>
    <property type="match status" value="1"/>
</dbReference>
<accession>A0A4Q0UAG4</accession>
<dbReference type="SUPFAM" id="SSF74982">
    <property type="entry name" value="Small protein B (SmpB)"/>
    <property type="match status" value="1"/>
</dbReference>
<gene>
    <name evidence="3 5" type="primary">smpB</name>
    <name evidence="5" type="ORF">K8V47_04925</name>
</gene>
<comment type="subcellular location">
    <subcellularLocation>
        <location evidence="3">Cytoplasm</location>
    </subcellularLocation>
    <text evidence="3">The tmRNA-SmpB complex associates with stalled 70S ribosomes.</text>
</comment>
<dbReference type="EMBL" id="DYXT01000028">
    <property type="protein sequence ID" value="HJE39083.1"/>
    <property type="molecule type" value="Genomic_DNA"/>
</dbReference>
<dbReference type="NCBIfam" id="NF003843">
    <property type="entry name" value="PRK05422.1"/>
    <property type="match status" value="1"/>
</dbReference>
<dbReference type="Proteomes" id="UP000711407">
    <property type="component" value="Unassembled WGS sequence"/>
</dbReference>
<evidence type="ECO:0000256" key="4">
    <source>
        <dbReference type="SAM" id="MobiDB-lite"/>
    </source>
</evidence>
<dbReference type="GO" id="GO:0003723">
    <property type="term" value="F:RNA binding"/>
    <property type="evidence" value="ECO:0007669"/>
    <property type="project" value="UniProtKB-UniRule"/>
</dbReference>
<dbReference type="InterPro" id="IPR020081">
    <property type="entry name" value="SsrA-bd_prot_CS"/>
</dbReference>
<dbReference type="GO" id="GO:0070930">
    <property type="term" value="P:trans-translation-dependent protein tagging"/>
    <property type="evidence" value="ECO:0007669"/>
    <property type="project" value="TreeGrafter"/>
</dbReference>
<dbReference type="HAMAP" id="MF_00023">
    <property type="entry name" value="SmpB"/>
    <property type="match status" value="1"/>
</dbReference>
<dbReference type="Gene3D" id="2.40.280.10">
    <property type="match status" value="1"/>
</dbReference>
<evidence type="ECO:0000256" key="3">
    <source>
        <dbReference type="HAMAP-Rule" id="MF_00023"/>
    </source>
</evidence>
<reference evidence="5" key="1">
    <citation type="journal article" date="2021" name="PeerJ">
        <title>Extensive microbial diversity within the chicken gut microbiome revealed by metagenomics and culture.</title>
        <authorList>
            <person name="Gilroy R."/>
            <person name="Ravi A."/>
            <person name="Getino M."/>
            <person name="Pursley I."/>
            <person name="Horton D.L."/>
            <person name="Alikhan N.F."/>
            <person name="Baker D."/>
            <person name="Gharbi K."/>
            <person name="Hall N."/>
            <person name="Watson M."/>
            <person name="Adriaenssens E.M."/>
            <person name="Foster-Nyarko E."/>
            <person name="Jarju S."/>
            <person name="Secka A."/>
            <person name="Antonio M."/>
            <person name="Oren A."/>
            <person name="Chaudhuri R.R."/>
            <person name="La Ragione R."/>
            <person name="Hildebrand F."/>
            <person name="Pallen M.J."/>
        </authorList>
    </citation>
    <scope>NUCLEOTIDE SEQUENCE</scope>
    <source>
        <strain evidence="5">4100</strain>
    </source>
</reference>
<organism evidence="5 6">
    <name type="scientific">Candidatus Amulumruptor caecigallinarius</name>
    <dbReference type="NCBI Taxonomy" id="2109911"/>
    <lineage>
        <taxon>Bacteria</taxon>
        <taxon>Pseudomonadati</taxon>
        <taxon>Bacteroidota</taxon>
        <taxon>Bacteroidia</taxon>
        <taxon>Bacteroidales</taxon>
        <taxon>Muribaculaceae</taxon>
        <taxon>Candidatus Amulumruptor</taxon>
    </lineage>
</organism>
<evidence type="ECO:0000313" key="5">
    <source>
        <dbReference type="EMBL" id="HJE39083.1"/>
    </source>
</evidence>
<evidence type="ECO:0000256" key="1">
    <source>
        <dbReference type="ARBA" id="ARBA00022490"/>
    </source>
</evidence>
<dbReference type="GO" id="GO:0070929">
    <property type="term" value="P:trans-translation"/>
    <property type="evidence" value="ECO:0007669"/>
    <property type="project" value="UniProtKB-UniRule"/>
</dbReference>
<keyword evidence="1 3" id="KW-0963">Cytoplasm</keyword>
<dbReference type="PANTHER" id="PTHR30308:SF2">
    <property type="entry name" value="SSRA-BINDING PROTEIN"/>
    <property type="match status" value="1"/>
</dbReference>
<comment type="caution">
    <text evidence="5">The sequence shown here is derived from an EMBL/GenBank/DDBJ whole genome shotgun (WGS) entry which is preliminary data.</text>
</comment>
<feature type="region of interest" description="Disordered" evidence="4">
    <location>
        <begin position="131"/>
        <end position="150"/>
    </location>
</feature>
<comment type="similarity">
    <text evidence="3">Belongs to the SmpB family.</text>
</comment>
<reference evidence="5" key="2">
    <citation type="submission" date="2021-09" db="EMBL/GenBank/DDBJ databases">
        <authorList>
            <person name="Gilroy R."/>
        </authorList>
    </citation>
    <scope>NUCLEOTIDE SEQUENCE</scope>
    <source>
        <strain evidence="5">4100</strain>
    </source>
</reference>
<keyword evidence="2 3" id="KW-0694">RNA-binding</keyword>
<evidence type="ECO:0000313" key="6">
    <source>
        <dbReference type="Proteomes" id="UP000711407"/>
    </source>
</evidence>